<gene>
    <name evidence="1" type="ORF">WLH_02129</name>
</gene>
<name>A0A192CBX3_ECO25</name>
<reference evidence="1 2" key="1">
    <citation type="submission" date="2016-03" db="EMBL/GenBank/DDBJ databases">
        <title>Genome Sequence and Comparative Pathogenic Determinants of Uropathogenic Escherichia coli O25b:H4, a Clinical Isolate from Saudi Arabia.</title>
        <authorList>
            <person name="Alyamani E.A.J."/>
            <person name="Khiyami M.A."/>
            <person name="Booq R.Y."/>
            <person name="Bahwerth F.S."/>
            <person name="Vaisvil B."/>
            <person name="Schmitt D.P."/>
            <person name="Kapatral V."/>
        </authorList>
    </citation>
    <scope>NUCLEOTIDE SEQUENCE [LARGE SCALE GENOMIC DNA]</scope>
    <source>
        <strain evidence="1 2">O25b:H4</strain>
    </source>
</reference>
<dbReference type="Proteomes" id="UP000183316">
    <property type="component" value="Chromosome"/>
</dbReference>
<dbReference type="PATRIC" id="fig|941280.3.peg.2114"/>
<evidence type="ECO:0000313" key="1">
    <source>
        <dbReference type="EMBL" id="ANK03390.1"/>
    </source>
</evidence>
<sequence>MTIKTKNNLSIDYFLVKKERMTMLLINKTRK</sequence>
<dbReference type="AlphaFoldDB" id="A0A192CBX3"/>
<dbReference type="EMBL" id="CP015085">
    <property type="protein sequence ID" value="ANK03390.1"/>
    <property type="molecule type" value="Genomic_DNA"/>
</dbReference>
<accession>A0A192CBX3</accession>
<proteinExistence type="predicted"/>
<protein>
    <submittedName>
        <fullName evidence="1">Uncharacterized protein</fullName>
    </submittedName>
</protein>
<evidence type="ECO:0000313" key="2">
    <source>
        <dbReference type="Proteomes" id="UP000183316"/>
    </source>
</evidence>
<organism evidence="1 2">
    <name type="scientific">Escherichia coli O25b:H4</name>
    <dbReference type="NCBI Taxonomy" id="941280"/>
    <lineage>
        <taxon>Bacteria</taxon>
        <taxon>Pseudomonadati</taxon>
        <taxon>Pseudomonadota</taxon>
        <taxon>Gammaproteobacteria</taxon>
        <taxon>Enterobacterales</taxon>
        <taxon>Enterobacteriaceae</taxon>
        <taxon>Escherichia</taxon>
    </lineage>
</organism>